<keyword evidence="8 11" id="KW-1133">Transmembrane helix</keyword>
<dbReference type="SUPFAM" id="SSF50156">
    <property type="entry name" value="PDZ domain-like"/>
    <property type="match status" value="1"/>
</dbReference>
<feature type="transmembrane region" description="Helical" evidence="11">
    <location>
        <begin position="427"/>
        <end position="445"/>
    </location>
</feature>
<evidence type="ECO:0000256" key="3">
    <source>
        <dbReference type="ARBA" id="ARBA00007931"/>
    </source>
</evidence>
<name>A0A1M5ME37_9ACTN</name>
<evidence type="ECO:0000256" key="2">
    <source>
        <dbReference type="ARBA" id="ARBA00004141"/>
    </source>
</evidence>
<evidence type="ECO:0000256" key="11">
    <source>
        <dbReference type="SAM" id="Phobius"/>
    </source>
</evidence>
<dbReference type="STRING" id="1206085.SAMN05443575_2703"/>
<evidence type="ECO:0000259" key="12">
    <source>
        <dbReference type="Pfam" id="PF02163"/>
    </source>
</evidence>
<dbReference type="GO" id="GO:0016020">
    <property type="term" value="C:membrane"/>
    <property type="evidence" value="ECO:0007669"/>
    <property type="project" value="UniProtKB-SubCell"/>
</dbReference>
<dbReference type="InterPro" id="IPR036034">
    <property type="entry name" value="PDZ_sf"/>
</dbReference>
<evidence type="ECO:0000256" key="10">
    <source>
        <dbReference type="ARBA" id="ARBA00023136"/>
    </source>
</evidence>
<dbReference type="PANTHER" id="PTHR42837">
    <property type="entry name" value="REGULATOR OF SIGMA-E PROTEASE RSEP"/>
    <property type="match status" value="1"/>
</dbReference>
<sequence>MPSWLLYTLGVVIFAFGLLLSIALHEVGHMVPAKKFGVKVTQYMVGFGPTMWSRKRGDTEYGLKAVPLGGYIRMIGMVPPRADGRRSRWPRRMATAVEDFRQVSRAEVQPGDEERQFYRLTPGKKMIVMVGGPTMNLLIYLVLTIIVLTTLGVAKERPPTLTITSIEKCVVAANRTDVDPNECPVGSEAPAYRKLQPGDTVLAVDGTPVTSWDGLVSRVETSAGAPLRMTIRRDGITRTVTVTPVRNLKRVVDGKGGTKLATTGYLGVSPVIPRYYDTLSLTEIPGEIGRQLHLGVSALARYPEKIGNLFGTVFQGEKRDPEGAVGVVGIGRISGDLAESKAITTKDKVASLLGLLASVNLLLFFFNLLPLLPLDGGHVAGAIVEAVKRGRARLRARSQPPLVGPDGGAVRPARPQIFVDTAQMLPVMYGVASVLVVLTLLTLYADIVSPIRLLGG</sequence>
<keyword evidence="10 11" id="KW-0472">Membrane</keyword>
<feature type="transmembrane region" description="Helical" evidence="11">
    <location>
        <begin position="349"/>
        <end position="369"/>
    </location>
</feature>
<keyword evidence="7" id="KW-0862">Zinc</keyword>
<evidence type="ECO:0000256" key="9">
    <source>
        <dbReference type="ARBA" id="ARBA00023049"/>
    </source>
</evidence>
<dbReference type="OrthoDB" id="9782003at2"/>
<keyword evidence="9 13" id="KW-0482">Metalloprotease</keyword>
<dbReference type="Pfam" id="PF02163">
    <property type="entry name" value="Peptidase_M50"/>
    <property type="match status" value="1"/>
</dbReference>
<comment type="cofactor">
    <cofactor evidence="1">
        <name>Zn(2+)</name>
        <dbReference type="ChEBI" id="CHEBI:29105"/>
    </cofactor>
</comment>
<feature type="transmembrane region" description="Helical" evidence="11">
    <location>
        <begin position="137"/>
        <end position="154"/>
    </location>
</feature>
<feature type="domain" description="Peptidase M50" evidence="12">
    <location>
        <begin position="14"/>
        <end position="393"/>
    </location>
</feature>
<feature type="transmembrane region" description="Helical" evidence="11">
    <location>
        <begin position="6"/>
        <end position="25"/>
    </location>
</feature>
<evidence type="ECO:0000256" key="6">
    <source>
        <dbReference type="ARBA" id="ARBA00022801"/>
    </source>
</evidence>
<gene>
    <name evidence="13" type="ORF">SAMN05443575_2703</name>
</gene>
<evidence type="ECO:0000313" key="13">
    <source>
        <dbReference type="EMBL" id="SHG75496.1"/>
    </source>
</evidence>
<dbReference type="CDD" id="cd06163">
    <property type="entry name" value="S2P-M50_PDZ_RseP-like"/>
    <property type="match status" value="1"/>
</dbReference>
<dbReference type="Gene3D" id="2.30.42.10">
    <property type="match status" value="1"/>
</dbReference>
<organism evidence="13 14">
    <name type="scientific">Jatrophihabitans endophyticus</name>
    <dbReference type="NCBI Taxonomy" id="1206085"/>
    <lineage>
        <taxon>Bacteria</taxon>
        <taxon>Bacillati</taxon>
        <taxon>Actinomycetota</taxon>
        <taxon>Actinomycetes</taxon>
        <taxon>Jatrophihabitantales</taxon>
        <taxon>Jatrophihabitantaceae</taxon>
        <taxon>Jatrophihabitans</taxon>
    </lineage>
</organism>
<evidence type="ECO:0000256" key="8">
    <source>
        <dbReference type="ARBA" id="ARBA00022989"/>
    </source>
</evidence>
<dbReference type="Proteomes" id="UP000186132">
    <property type="component" value="Unassembled WGS sequence"/>
</dbReference>
<evidence type="ECO:0000256" key="4">
    <source>
        <dbReference type="ARBA" id="ARBA00022670"/>
    </source>
</evidence>
<protein>
    <submittedName>
        <fullName evidence="13">RIP metalloprotease RseP</fullName>
    </submittedName>
</protein>
<keyword evidence="4 13" id="KW-0645">Protease</keyword>
<dbReference type="InterPro" id="IPR008915">
    <property type="entry name" value="Peptidase_M50"/>
</dbReference>
<comment type="similarity">
    <text evidence="3">Belongs to the peptidase M50B family.</text>
</comment>
<evidence type="ECO:0000256" key="1">
    <source>
        <dbReference type="ARBA" id="ARBA00001947"/>
    </source>
</evidence>
<keyword evidence="5 11" id="KW-0812">Transmembrane</keyword>
<keyword evidence="6" id="KW-0378">Hydrolase</keyword>
<proteinExistence type="inferred from homology"/>
<comment type="subcellular location">
    <subcellularLocation>
        <location evidence="2">Membrane</location>
        <topology evidence="2">Multi-pass membrane protein</topology>
    </subcellularLocation>
</comment>
<dbReference type="EMBL" id="FQVU01000003">
    <property type="protein sequence ID" value="SHG75496.1"/>
    <property type="molecule type" value="Genomic_DNA"/>
</dbReference>
<evidence type="ECO:0000256" key="5">
    <source>
        <dbReference type="ARBA" id="ARBA00022692"/>
    </source>
</evidence>
<dbReference type="AlphaFoldDB" id="A0A1M5ME37"/>
<dbReference type="GO" id="GO:0006508">
    <property type="term" value="P:proteolysis"/>
    <property type="evidence" value="ECO:0007669"/>
    <property type="project" value="UniProtKB-KW"/>
</dbReference>
<evidence type="ECO:0000313" key="14">
    <source>
        <dbReference type="Proteomes" id="UP000186132"/>
    </source>
</evidence>
<dbReference type="PANTHER" id="PTHR42837:SF2">
    <property type="entry name" value="MEMBRANE METALLOPROTEASE ARASP2, CHLOROPLASTIC-RELATED"/>
    <property type="match status" value="1"/>
</dbReference>
<evidence type="ECO:0000256" key="7">
    <source>
        <dbReference type="ARBA" id="ARBA00022833"/>
    </source>
</evidence>
<dbReference type="InterPro" id="IPR004387">
    <property type="entry name" value="Pept_M50_Zn"/>
</dbReference>
<keyword evidence="14" id="KW-1185">Reference proteome</keyword>
<dbReference type="RefSeq" id="WP_073390807.1">
    <property type="nucleotide sequence ID" value="NZ_FQVU01000003.1"/>
</dbReference>
<reference evidence="13 14" key="1">
    <citation type="submission" date="2016-11" db="EMBL/GenBank/DDBJ databases">
        <authorList>
            <person name="Jaros S."/>
            <person name="Januszkiewicz K."/>
            <person name="Wedrychowicz H."/>
        </authorList>
    </citation>
    <scope>NUCLEOTIDE SEQUENCE [LARGE SCALE GENOMIC DNA]</scope>
    <source>
        <strain evidence="13 14">DSM 45627</strain>
    </source>
</reference>
<accession>A0A1M5ME37</accession>
<dbReference type="GO" id="GO:0004222">
    <property type="term" value="F:metalloendopeptidase activity"/>
    <property type="evidence" value="ECO:0007669"/>
    <property type="project" value="InterPro"/>
</dbReference>